<keyword evidence="2" id="KW-1185">Reference proteome</keyword>
<proteinExistence type="predicted"/>
<evidence type="ECO:0000313" key="1">
    <source>
        <dbReference type="EMBL" id="CAG2243882.1"/>
    </source>
</evidence>
<dbReference type="AlphaFoldDB" id="A0A8S3UNG0"/>
<accession>A0A8S3UNG0</accession>
<organism evidence="1 2">
    <name type="scientific">Mytilus edulis</name>
    <name type="common">Blue mussel</name>
    <dbReference type="NCBI Taxonomy" id="6550"/>
    <lineage>
        <taxon>Eukaryota</taxon>
        <taxon>Metazoa</taxon>
        <taxon>Spiralia</taxon>
        <taxon>Lophotrochozoa</taxon>
        <taxon>Mollusca</taxon>
        <taxon>Bivalvia</taxon>
        <taxon>Autobranchia</taxon>
        <taxon>Pteriomorphia</taxon>
        <taxon>Mytilida</taxon>
        <taxon>Mytiloidea</taxon>
        <taxon>Mytilidae</taxon>
        <taxon>Mytilinae</taxon>
        <taxon>Mytilus</taxon>
    </lineage>
</organism>
<reference evidence="1" key="1">
    <citation type="submission" date="2021-03" db="EMBL/GenBank/DDBJ databases">
        <authorList>
            <person name="Bekaert M."/>
        </authorList>
    </citation>
    <scope>NUCLEOTIDE SEQUENCE</scope>
</reference>
<sequence length="282" mass="33371">MTRTNTKKRYDISKLKSLDVRKKYNHEVRNRFQVLEEGEWTIAEVKRTLKKKQNEKSTGIDSVTPKRLKTDIDVIAEKMAEIFNSYWRKKHCHQTGKGLICKIFKKGYMKDFIDWIMRKTTADKARGIRWNFNTVLEDLDFADYLALLSLKLSDLDEKTQKLTTEAEKVGNKLNPKKMITLYKEKLKEVDKFIYIEAVMDKEEGEVAKSRTEYRKRERDDNSYVALHWVHEGKQTRGKPKTTFWRKTEKERNQQGWTSWNVARAATKDRKGRKSSVAALCDF</sequence>
<name>A0A8S3UNG0_MYTED</name>
<dbReference type="Proteomes" id="UP000683360">
    <property type="component" value="Unassembled WGS sequence"/>
</dbReference>
<dbReference type="OrthoDB" id="6094696at2759"/>
<evidence type="ECO:0000313" key="2">
    <source>
        <dbReference type="Proteomes" id="UP000683360"/>
    </source>
</evidence>
<dbReference type="EMBL" id="CAJPWZ010002718">
    <property type="protein sequence ID" value="CAG2243882.1"/>
    <property type="molecule type" value="Genomic_DNA"/>
</dbReference>
<gene>
    <name evidence="1" type="ORF">MEDL_55941</name>
</gene>
<comment type="caution">
    <text evidence="1">The sequence shown here is derived from an EMBL/GenBank/DDBJ whole genome shotgun (WGS) entry which is preliminary data.</text>
</comment>
<protein>
    <submittedName>
        <fullName evidence="1">Uncharacterized protein</fullName>
    </submittedName>
</protein>